<keyword evidence="6" id="KW-0812">Transmembrane</keyword>
<dbReference type="EMBL" id="CAMXCT020000050">
    <property type="protein sequence ID" value="CAL1126412.1"/>
    <property type="molecule type" value="Genomic_DNA"/>
</dbReference>
<organism evidence="13">
    <name type="scientific">Cladocopium goreaui</name>
    <dbReference type="NCBI Taxonomy" id="2562237"/>
    <lineage>
        <taxon>Eukaryota</taxon>
        <taxon>Sar</taxon>
        <taxon>Alveolata</taxon>
        <taxon>Dinophyceae</taxon>
        <taxon>Suessiales</taxon>
        <taxon>Symbiodiniaceae</taxon>
        <taxon>Cladocopium</taxon>
    </lineage>
</organism>
<dbReference type="Proteomes" id="UP001152797">
    <property type="component" value="Unassembled WGS sequence"/>
</dbReference>
<evidence type="ECO:0000313" key="14">
    <source>
        <dbReference type="EMBL" id="CAL1126412.1"/>
    </source>
</evidence>
<dbReference type="GO" id="GO:0016020">
    <property type="term" value="C:membrane"/>
    <property type="evidence" value="ECO:0007669"/>
    <property type="project" value="UniProtKB-SubCell"/>
</dbReference>
<keyword evidence="16" id="KW-1185">Reference proteome</keyword>
<dbReference type="EMBL" id="CAMXCT010000050">
    <property type="protein sequence ID" value="CAI3973037.1"/>
    <property type="molecule type" value="Genomic_DNA"/>
</dbReference>
<evidence type="ECO:0000256" key="3">
    <source>
        <dbReference type="ARBA" id="ARBA00008388"/>
    </source>
</evidence>
<keyword evidence="5" id="KW-0679">Respiratory chain</keyword>
<name>A0A9P1BGM2_9DINO</name>
<keyword evidence="4" id="KW-0813">Transport</keyword>
<dbReference type="Gene3D" id="1.20.1260.140">
    <property type="entry name" value="Alternative oxidase"/>
    <property type="match status" value="1"/>
</dbReference>
<keyword evidence="8" id="KW-0249">Electron transport</keyword>
<evidence type="ECO:0000313" key="16">
    <source>
        <dbReference type="Proteomes" id="UP001152797"/>
    </source>
</evidence>
<evidence type="ECO:0000256" key="2">
    <source>
        <dbReference type="ARBA" id="ARBA00004370"/>
    </source>
</evidence>
<keyword evidence="7" id="KW-0479">Metal-binding</keyword>
<keyword evidence="11" id="KW-0408">Iron</keyword>
<dbReference type="GO" id="GO:0046872">
    <property type="term" value="F:metal ion binding"/>
    <property type="evidence" value="ECO:0007669"/>
    <property type="project" value="UniProtKB-KW"/>
</dbReference>
<evidence type="ECO:0000256" key="1">
    <source>
        <dbReference type="ARBA" id="ARBA00001962"/>
    </source>
</evidence>
<comment type="cofactor">
    <cofactor evidence="1">
        <name>Fe cation</name>
        <dbReference type="ChEBI" id="CHEBI:24875"/>
    </cofactor>
</comment>
<evidence type="ECO:0000256" key="11">
    <source>
        <dbReference type="ARBA" id="ARBA00023004"/>
    </source>
</evidence>
<dbReference type="GO" id="GO:0010230">
    <property type="term" value="P:alternative respiration"/>
    <property type="evidence" value="ECO:0007669"/>
    <property type="project" value="TreeGrafter"/>
</dbReference>
<evidence type="ECO:0000313" key="13">
    <source>
        <dbReference type="EMBL" id="CAI3973037.1"/>
    </source>
</evidence>
<comment type="subcellular location">
    <subcellularLocation>
        <location evidence="2">Membrane</location>
    </subcellularLocation>
</comment>
<protein>
    <submittedName>
        <fullName evidence="15">Alternative oxidase, mitochondrial</fullName>
    </submittedName>
</protein>
<keyword evidence="12" id="KW-0472">Membrane</keyword>
<evidence type="ECO:0000256" key="5">
    <source>
        <dbReference type="ARBA" id="ARBA00022660"/>
    </source>
</evidence>
<evidence type="ECO:0000256" key="8">
    <source>
        <dbReference type="ARBA" id="ARBA00022982"/>
    </source>
</evidence>
<sequence length="250" mass="28344">MAARATSRMIQARPAAVFHRRRGFVPCLVEAPQLTLSRDAPQWEMPHNVWAPDSLNGVRVTAMQPHTLADRMAYVATRAIQEVLDLASGFKFHRERAWLKRLQLLEMAATAPFTFSRMALERPMASQTHLDRSWLQALSQQSKQAVTHLSMVAAARGTVLTTPSKWNGMAYAFGMGYLLWPRFGKWCVDHSQEALIRVYAELLEEMDAGELPELRSMPAPELAIQHYGLSARASLRDVIEKIHLDDRLLR</sequence>
<keyword evidence="10" id="KW-0560">Oxidoreductase</keyword>
<reference evidence="14" key="2">
    <citation type="submission" date="2024-04" db="EMBL/GenBank/DDBJ databases">
        <authorList>
            <person name="Chen Y."/>
            <person name="Shah S."/>
            <person name="Dougan E. K."/>
            <person name="Thang M."/>
            <person name="Chan C."/>
        </authorList>
    </citation>
    <scope>NUCLEOTIDE SEQUENCE [LARGE SCALE GENOMIC DNA]</scope>
</reference>
<dbReference type="GO" id="GO:0009916">
    <property type="term" value="F:alternative oxidase activity"/>
    <property type="evidence" value="ECO:0007669"/>
    <property type="project" value="InterPro"/>
</dbReference>
<dbReference type="GO" id="GO:0005739">
    <property type="term" value="C:mitochondrion"/>
    <property type="evidence" value="ECO:0007669"/>
    <property type="project" value="TreeGrafter"/>
</dbReference>
<evidence type="ECO:0000256" key="6">
    <source>
        <dbReference type="ARBA" id="ARBA00022692"/>
    </source>
</evidence>
<dbReference type="PANTHER" id="PTHR31803">
    <property type="entry name" value="ALTERNATIVE OXIDASE"/>
    <property type="match status" value="1"/>
</dbReference>
<proteinExistence type="inferred from homology"/>
<evidence type="ECO:0000256" key="4">
    <source>
        <dbReference type="ARBA" id="ARBA00022448"/>
    </source>
</evidence>
<dbReference type="PANTHER" id="PTHR31803:SF3">
    <property type="entry name" value="ALTERNATIVE OXIDASE"/>
    <property type="match status" value="1"/>
</dbReference>
<dbReference type="EMBL" id="CAMXCT030000050">
    <property type="protein sequence ID" value="CAL4760349.1"/>
    <property type="molecule type" value="Genomic_DNA"/>
</dbReference>
<evidence type="ECO:0000256" key="9">
    <source>
        <dbReference type="ARBA" id="ARBA00022989"/>
    </source>
</evidence>
<comment type="similarity">
    <text evidence="3">Belongs to the alternative oxidase family.</text>
</comment>
<keyword evidence="9" id="KW-1133">Transmembrane helix</keyword>
<evidence type="ECO:0000256" key="7">
    <source>
        <dbReference type="ARBA" id="ARBA00022723"/>
    </source>
</evidence>
<evidence type="ECO:0000313" key="15">
    <source>
        <dbReference type="EMBL" id="CAL4760349.1"/>
    </source>
</evidence>
<dbReference type="InterPro" id="IPR002680">
    <property type="entry name" value="AOX"/>
</dbReference>
<evidence type="ECO:0000256" key="12">
    <source>
        <dbReference type="ARBA" id="ARBA00023136"/>
    </source>
</evidence>
<dbReference type="InterPro" id="IPR038659">
    <property type="entry name" value="AOX_sf"/>
</dbReference>
<gene>
    <name evidence="13" type="ORF">C1SCF055_LOCUS1567</name>
</gene>
<dbReference type="AlphaFoldDB" id="A0A9P1BGM2"/>
<evidence type="ECO:0000256" key="10">
    <source>
        <dbReference type="ARBA" id="ARBA00023002"/>
    </source>
</evidence>
<reference evidence="13" key="1">
    <citation type="submission" date="2022-10" db="EMBL/GenBank/DDBJ databases">
        <authorList>
            <person name="Chen Y."/>
            <person name="Dougan E. K."/>
            <person name="Chan C."/>
            <person name="Rhodes N."/>
            <person name="Thang M."/>
        </authorList>
    </citation>
    <scope>NUCLEOTIDE SEQUENCE</scope>
</reference>
<comment type="caution">
    <text evidence="13">The sequence shown here is derived from an EMBL/GenBank/DDBJ whole genome shotgun (WGS) entry which is preliminary data.</text>
</comment>
<accession>A0A9P1BGM2</accession>
<dbReference type="OrthoDB" id="16906at2759"/>
<dbReference type="Pfam" id="PF01786">
    <property type="entry name" value="AOX"/>
    <property type="match status" value="1"/>
</dbReference>